<sequence>MLINNPFPITEFAHTYGPSLLVAGITSATMVRERKRGTKELIQEIRRVGEKLGPDSCIESGTCHIEEKPKSVSDDAKDTKSMIPINGHHVASVLGENEKLMECLHSVLKDSKLFNDLKRIDGRQLMNALGENIKPMRECPHIPVQHIRSGGESKDYSSVKKA</sequence>
<dbReference type="InParanoid" id="D5GBM0"/>
<reference evidence="1 2" key="1">
    <citation type="journal article" date="2010" name="Nature">
        <title>Perigord black truffle genome uncovers evolutionary origins and mechanisms of symbiosis.</title>
        <authorList>
            <person name="Martin F."/>
            <person name="Kohler A."/>
            <person name="Murat C."/>
            <person name="Balestrini R."/>
            <person name="Coutinho P.M."/>
            <person name="Jaillon O."/>
            <person name="Montanini B."/>
            <person name="Morin E."/>
            <person name="Noel B."/>
            <person name="Percudani R."/>
            <person name="Porcel B."/>
            <person name="Rubini A."/>
            <person name="Amicucci A."/>
            <person name="Amselem J."/>
            <person name="Anthouard V."/>
            <person name="Arcioni S."/>
            <person name="Artiguenave F."/>
            <person name="Aury J.M."/>
            <person name="Ballario P."/>
            <person name="Bolchi A."/>
            <person name="Brenna A."/>
            <person name="Brun A."/>
            <person name="Buee M."/>
            <person name="Cantarel B."/>
            <person name="Chevalier G."/>
            <person name="Couloux A."/>
            <person name="Da Silva C."/>
            <person name="Denoeud F."/>
            <person name="Duplessis S."/>
            <person name="Ghignone S."/>
            <person name="Hilselberger B."/>
            <person name="Iotti M."/>
            <person name="Marcais B."/>
            <person name="Mello A."/>
            <person name="Miranda M."/>
            <person name="Pacioni G."/>
            <person name="Quesneville H."/>
            <person name="Riccioni C."/>
            <person name="Ruotolo R."/>
            <person name="Splivallo R."/>
            <person name="Stocchi V."/>
            <person name="Tisserant E."/>
            <person name="Viscomi A.R."/>
            <person name="Zambonelli A."/>
            <person name="Zampieri E."/>
            <person name="Henrissat B."/>
            <person name="Lebrun M.H."/>
            <person name="Paolocci F."/>
            <person name="Bonfante P."/>
            <person name="Ottonello S."/>
            <person name="Wincker P."/>
        </authorList>
    </citation>
    <scope>NUCLEOTIDE SEQUENCE [LARGE SCALE GENOMIC DNA]</scope>
    <source>
        <strain evidence="1 2">Mel28</strain>
    </source>
</reference>
<keyword evidence="2" id="KW-1185">Reference proteome</keyword>
<name>D5GBM0_TUBMM</name>
<organism evidence="1 2">
    <name type="scientific">Tuber melanosporum (strain Mel28)</name>
    <name type="common">Perigord black truffle</name>
    <dbReference type="NCBI Taxonomy" id="656061"/>
    <lineage>
        <taxon>Eukaryota</taxon>
        <taxon>Fungi</taxon>
        <taxon>Dikarya</taxon>
        <taxon>Ascomycota</taxon>
        <taxon>Pezizomycotina</taxon>
        <taxon>Pezizomycetes</taxon>
        <taxon>Pezizales</taxon>
        <taxon>Tuberaceae</taxon>
        <taxon>Tuber</taxon>
    </lineage>
</organism>
<dbReference type="GeneID" id="9185461"/>
<dbReference type="HOGENOM" id="CLU_1636646_0_0_1"/>
<dbReference type="Proteomes" id="UP000006911">
    <property type="component" value="Unassembled WGS sequence"/>
</dbReference>
<dbReference type="AlphaFoldDB" id="D5GBM0"/>
<evidence type="ECO:0000313" key="2">
    <source>
        <dbReference type="Proteomes" id="UP000006911"/>
    </source>
</evidence>
<dbReference type="KEGG" id="tml:GSTUM_00005702001"/>
<dbReference type="EMBL" id="FN430097">
    <property type="protein sequence ID" value="CAZ82026.1"/>
    <property type="molecule type" value="Genomic_DNA"/>
</dbReference>
<protein>
    <submittedName>
        <fullName evidence="1">(Perigord truffle) hypothetical protein</fullName>
    </submittedName>
</protein>
<gene>
    <name evidence="1" type="ORF">GSTUM_00005702001</name>
</gene>
<proteinExistence type="predicted"/>
<accession>D5GBM0</accession>
<evidence type="ECO:0000313" key="1">
    <source>
        <dbReference type="EMBL" id="CAZ82026.1"/>
    </source>
</evidence>
<dbReference type="RefSeq" id="XP_002837835.1">
    <property type="nucleotide sequence ID" value="XM_002837789.1"/>
</dbReference>